<dbReference type="Pfam" id="PF10011">
    <property type="entry name" value="DUF2254"/>
    <property type="match status" value="1"/>
</dbReference>
<feature type="transmembrane region" description="Helical" evidence="1">
    <location>
        <begin position="21"/>
        <end position="41"/>
    </location>
</feature>
<protein>
    <recommendedName>
        <fullName evidence="4">DUF2254 domain-containing protein</fullName>
    </recommendedName>
</protein>
<dbReference type="InterPro" id="IPR018723">
    <property type="entry name" value="DUF2254_membrane"/>
</dbReference>
<evidence type="ECO:0000313" key="3">
    <source>
        <dbReference type="Proteomes" id="UP000316095"/>
    </source>
</evidence>
<accession>A0A5C5XM19</accession>
<name>A0A5C5XM19_9PLAN</name>
<gene>
    <name evidence="2" type="ORF">Pan54_41860</name>
</gene>
<feature type="transmembrane region" description="Helical" evidence="1">
    <location>
        <begin position="138"/>
        <end position="159"/>
    </location>
</feature>
<dbReference type="Proteomes" id="UP000316095">
    <property type="component" value="Unassembled WGS sequence"/>
</dbReference>
<feature type="transmembrane region" description="Helical" evidence="1">
    <location>
        <begin position="61"/>
        <end position="85"/>
    </location>
</feature>
<evidence type="ECO:0000256" key="1">
    <source>
        <dbReference type="SAM" id="Phobius"/>
    </source>
</evidence>
<reference evidence="2 3" key="1">
    <citation type="submission" date="2019-02" db="EMBL/GenBank/DDBJ databases">
        <title>Deep-cultivation of Planctomycetes and their phenomic and genomic characterization uncovers novel biology.</title>
        <authorList>
            <person name="Wiegand S."/>
            <person name="Jogler M."/>
            <person name="Boedeker C."/>
            <person name="Pinto D."/>
            <person name="Vollmers J."/>
            <person name="Rivas-Marin E."/>
            <person name="Kohn T."/>
            <person name="Peeters S.H."/>
            <person name="Heuer A."/>
            <person name="Rast P."/>
            <person name="Oberbeckmann S."/>
            <person name="Bunk B."/>
            <person name="Jeske O."/>
            <person name="Meyerdierks A."/>
            <person name="Storesund J.E."/>
            <person name="Kallscheuer N."/>
            <person name="Luecker S."/>
            <person name="Lage O.M."/>
            <person name="Pohl T."/>
            <person name="Merkel B.J."/>
            <person name="Hornburger P."/>
            <person name="Mueller R.-W."/>
            <person name="Bruemmer F."/>
            <person name="Labrenz M."/>
            <person name="Spormann A.M."/>
            <person name="Op Den Camp H."/>
            <person name="Overmann J."/>
            <person name="Amann R."/>
            <person name="Jetten M.S.M."/>
            <person name="Mascher T."/>
            <person name="Medema M.H."/>
            <person name="Devos D.P."/>
            <person name="Kaster A.-K."/>
            <person name="Ovreas L."/>
            <person name="Rohde M."/>
            <person name="Galperin M.Y."/>
            <person name="Jogler C."/>
        </authorList>
    </citation>
    <scope>NUCLEOTIDE SEQUENCE [LARGE SCALE GENOMIC DNA]</scope>
    <source>
        <strain evidence="2 3">Pan54</strain>
    </source>
</reference>
<dbReference type="EMBL" id="SJPG01000001">
    <property type="protein sequence ID" value="TWT63433.1"/>
    <property type="molecule type" value="Genomic_DNA"/>
</dbReference>
<evidence type="ECO:0008006" key="4">
    <source>
        <dbReference type="Google" id="ProtNLM"/>
    </source>
</evidence>
<proteinExistence type="predicted"/>
<keyword evidence="1" id="KW-1133">Transmembrane helix</keyword>
<evidence type="ECO:0000313" key="2">
    <source>
        <dbReference type="EMBL" id="TWT63433.1"/>
    </source>
</evidence>
<dbReference type="RefSeq" id="WP_146505179.1">
    <property type="nucleotide sequence ID" value="NZ_SJPG01000001.1"/>
</dbReference>
<comment type="caution">
    <text evidence="2">The sequence shown here is derived from an EMBL/GenBank/DDBJ whole genome shotgun (WGS) entry which is preliminary data.</text>
</comment>
<feature type="transmembrane region" description="Helical" evidence="1">
    <location>
        <begin position="106"/>
        <end position="126"/>
    </location>
</feature>
<dbReference type="OrthoDB" id="2955631at2"/>
<organism evidence="2 3">
    <name type="scientific">Rubinisphaera italica</name>
    <dbReference type="NCBI Taxonomy" id="2527969"/>
    <lineage>
        <taxon>Bacteria</taxon>
        <taxon>Pseudomonadati</taxon>
        <taxon>Planctomycetota</taxon>
        <taxon>Planctomycetia</taxon>
        <taxon>Planctomycetales</taxon>
        <taxon>Planctomycetaceae</taxon>
        <taxon>Rubinisphaera</taxon>
    </lineage>
</organism>
<keyword evidence="3" id="KW-1185">Reference proteome</keyword>
<keyword evidence="1" id="KW-0812">Transmembrane</keyword>
<dbReference type="AlphaFoldDB" id="A0A5C5XM19"/>
<keyword evidence="1" id="KW-0472">Membrane</keyword>
<sequence>MWTWITYLWDSMKSNFGVIPAFMLLVGIVAGFLFPGLEMSSSSVLKEWLPYTLSPESDARLMQSMIGILSAVSGVVFSVSMLVIAQASSQFGPRIVRIFANRQITQWTLGAFLGSTLYCLLVLWQIPLTDSNRSLMPGTVFLGLVSGLVSLLLLIRYIYAVAELMQVQTIIRDVSSDLDSSIERLFPESDPESKLKSREWDAERFEGGEPVYVGSQGYVQAIAYHDLANLAARKNYFLRLSAKPGEFVTTHEPVIWVMHESELTDETRNEMSGMVLTGKQRTPRQDVECALRELVEIALRALSPGINDPYTAMSCIDYLGATLARMCQRESQQSLFFDDDDQVRLYAPRDDFEDAFRTAFHQIRIFAANNPAVIITILKAMKRVATSITNESQRMAIRSEAEILNSIITETWGYAKDREPALKWYELLMETLKSPKEGNDPEAAELPSE</sequence>